<dbReference type="RefSeq" id="WP_020907164.1">
    <property type="nucleotide sequence ID" value="NC_012490.1"/>
</dbReference>
<protein>
    <submittedName>
        <fullName evidence="1">Uncharacterized protein</fullName>
    </submittedName>
</protein>
<accession>C0ZX86</accession>
<dbReference type="AlphaFoldDB" id="C0ZX86"/>
<dbReference type="PATRIC" id="fig|234621.6.peg.2765"/>
<sequence length="76" mass="8274">MSDTVVLVRHIGGETVYDTTTFVTENGTGVLLVYSDPSKRTLIAAYSPQAWIAAEFVEKVIDDDASENAVEAERPL</sequence>
<name>C0ZX86_RHOE4</name>
<proteinExistence type="predicted"/>
<dbReference type="eggNOG" id="ENOG5031GPW">
    <property type="taxonomic scope" value="Bacteria"/>
</dbReference>
<evidence type="ECO:0000313" key="1">
    <source>
        <dbReference type="EMBL" id="BAH32971.1"/>
    </source>
</evidence>
<reference evidence="1 2" key="2">
    <citation type="journal article" date="2006" name="Environ. Microbiol.">
        <title>Sequence analysis of three plasmids harboured in Rhodococcus erythropolis strain PR4.</title>
        <authorList>
            <person name="Sekine M."/>
            <person name="Tanikawa S."/>
            <person name="Omata S."/>
            <person name="Saito M."/>
            <person name="Fujisawa T."/>
            <person name="Tsukatani N."/>
            <person name="Tajima T."/>
            <person name="Sekigawa T."/>
            <person name="Kosugi H."/>
            <person name="Matsuo Y."/>
            <person name="Nishiko R."/>
            <person name="Imamura K."/>
            <person name="Ito M."/>
            <person name="Narita H."/>
            <person name="Tago S."/>
            <person name="Fujita N."/>
            <person name="Harayama S."/>
        </authorList>
    </citation>
    <scope>NUCLEOTIDE SEQUENCE [LARGE SCALE GENOMIC DNA]</scope>
    <source>
        <strain evidence="2">PR4 / NBRC 100887</strain>
    </source>
</reference>
<organism evidence="1 2">
    <name type="scientific">Rhodococcus erythropolis (strain PR4 / NBRC 100887)</name>
    <dbReference type="NCBI Taxonomy" id="234621"/>
    <lineage>
        <taxon>Bacteria</taxon>
        <taxon>Bacillati</taxon>
        <taxon>Actinomycetota</taxon>
        <taxon>Actinomycetes</taxon>
        <taxon>Mycobacteriales</taxon>
        <taxon>Nocardiaceae</taxon>
        <taxon>Rhodococcus</taxon>
        <taxon>Rhodococcus erythropolis group</taxon>
    </lineage>
</organism>
<dbReference type="KEGG" id="rer:RER_22630"/>
<dbReference type="HOGENOM" id="CLU_2652079_0_0_11"/>
<dbReference type="EMBL" id="AP008957">
    <property type="protein sequence ID" value="BAH32971.1"/>
    <property type="molecule type" value="Genomic_DNA"/>
</dbReference>
<dbReference type="Proteomes" id="UP000002204">
    <property type="component" value="Chromosome"/>
</dbReference>
<evidence type="ECO:0000313" key="2">
    <source>
        <dbReference type="Proteomes" id="UP000002204"/>
    </source>
</evidence>
<gene>
    <name evidence="1" type="ordered locus">RER_22630</name>
</gene>
<reference evidence="2" key="1">
    <citation type="submission" date="2005-03" db="EMBL/GenBank/DDBJ databases">
        <title>Comparison of the complete genome sequences of Rhodococcus erythropolis PR4 and Rhodococcus opacus B4.</title>
        <authorList>
            <person name="Takarada H."/>
            <person name="Sekine M."/>
            <person name="Hosoyama A."/>
            <person name="Yamada R."/>
            <person name="Fujisawa T."/>
            <person name="Omata S."/>
            <person name="Shimizu A."/>
            <person name="Tsukatani N."/>
            <person name="Tanikawa S."/>
            <person name="Fujita N."/>
            <person name="Harayama S."/>
        </authorList>
    </citation>
    <scope>NUCLEOTIDE SEQUENCE [LARGE SCALE GENOMIC DNA]</scope>
    <source>
        <strain evidence="2">PR4 / NBRC 100887</strain>
    </source>
</reference>